<evidence type="ECO:0000313" key="5">
    <source>
        <dbReference type="Proteomes" id="UP000641646"/>
    </source>
</evidence>
<evidence type="ECO:0000259" key="2">
    <source>
        <dbReference type="Pfam" id="PF13598"/>
    </source>
</evidence>
<name>A0A926VMI4_9CYAN</name>
<evidence type="ECO:0000259" key="3">
    <source>
        <dbReference type="Pfam" id="PF13600"/>
    </source>
</evidence>
<gene>
    <name evidence="4" type="ORF">H6G03_36150</name>
</gene>
<dbReference type="NCBIfam" id="TIGR02231">
    <property type="entry name" value="mucoidy inhibitor MuiA family protein"/>
    <property type="match status" value="1"/>
</dbReference>
<dbReference type="RefSeq" id="WP_190475745.1">
    <property type="nucleotide sequence ID" value="NZ_JACJPW010000208.1"/>
</dbReference>
<dbReference type="PANTHER" id="PTHR31005:SF8">
    <property type="entry name" value="DUF4139 DOMAIN-CONTAINING PROTEIN"/>
    <property type="match status" value="1"/>
</dbReference>
<feature type="domain" description="DUF4139" evidence="2">
    <location>
        <begin position="202"/>
        <end position="519"/>
    </location>
</feature>
<reference evidence="4" key="2">
    <citation type="submission" date="2020-08" db="EMBL/GenBank/DDBJ databases">
        <authorList>
            <person name="Chen M."/>
            <person name="Teng W."/>
            <person name="Zhao L."/>
            <person name="Hu C."/>
            <person name="Zhou Y."/>
            <person name="Han B."/>
            <person name="Song L."/>
            <person name="Shu W."/>
        </authorList>
    </citation>
    <scope>NUCLEOTIDE SEQUENCE</scope>
    <source>
        <strain evidence="4">FACHB-1375</strain>
    </source>
</reference>
<organism evidence="4 5">
    <name type="scientific">Aerosakkonema funiforme FACHB-1375</name>
    <dbReference type="NCBI Taxonomy" id="2949571"/>
    <lineage>
        <taxon>Bacteria</taxon>
        <taxon>Bacillati</taxon>
        <taxon>Cyanobacteriota</taxon>
        <taxon>Cyanophyceae</taxon>
        <taxon>Oscillatoriophycideae</taxon>
        <taxon>Aerosakkonematales</taxon>
        <taxon>Aerosakkonemataceae</taxon>
        <taxon>Aerosakkonema</taxon>
    </lineage>
</organism>
<dbReference type="InterPro" id="IPR037291">
    <property type="entry name" value="DUF4139"/>
</dbReference>
<dbReference type="Pfam" id="PF13600">
    <property type="entry name" value="DUF4140"/>
    <property type="match status" value="1"/>
</dbReference>
<keyword evidence="5" id="KW-1185">Reference proteome</keyword>
<dbReference type="InterPro" id="IPR025554">
    <property type="entry name" value="DUF4140"/>
</dbReference>
<dbReference type="EMBL" id="JACJPW010000208">
    <property type="protein sequence ID" value="MBD2186424.1"/>
    <property type="molecule type" value="Genomic_DNA"/>
</dbReference>
<feature type="coiled-coil region" evidence="1">
    <location>
        <begin position="69"/>
        <end position="103"/>
    </location>
</feature>
<comment type="caution">
    <text evidence="4">The sequence shown here is derived from an EMBL/GenBank/DDBJ whole genome shotgun (WGS) entry which is preliminary data.</text>
</comment>
<dbReference type="PANTHER" id="PTHR31005">
    <property type="entry name" value="DUF4139 DOMAIN-CONTAINING PROTEIN"/>
    <property type="match status" value="1"/>
</dbReference>
<protein>
    <submittedName>
        <fullName evidence="4">Mucoidy inhibitor MuiA family protein</fullName>
    </submittedName>
</protein>
<accession>A0A926VMI4</accession>
<dbReference type="Proteomes" id="UP000641646">
    <property type="component" value="Unassembled WGS sequence"/>
</dbReference>
<feature type="domain" description="DUF4140" evidence="3">
    <location>
        <begin position="13"/>
        <end position="106"/>
    </location>
</feature>
<sequence length="529" mass="59784">MTHQIVNTHISEVTVYTNQALVTRRGTVSLTGEEQELIITDLPLTIQTDSIRVRGEGILGVRTETVFANEAFGEKVGQLSRQIRSLEQQRRTIQDQLDAAQLQRNFVQSLSEKSLEGFSGLLAPAQMNLDEVKELVNFLGEQYGEYANAIALRERQVRELDRQLEIFRQQFKQLQLSTCKESYTSYNVIVAIAPPSPGEFHLELSYLVTRAGWTPLYDLRTSSNGDRINLTYLAEIKQKTGENWQGVKLTLSTTKPALNILPPKLEPWYISGQKNNQASRQGKLGCKDDFAELEALLAEDNNGSKKQDLPQLQKVLTKGTKSEGAVTFRLAGNNDIFGDGVAHKVIVLSENYPCKIEYVALPRSSAFAYLEATVKNKSNGINLLPGKANIFRDRTLVGTTDIENVAPGQDFKLNLGVDEDLQIERDLLEREVELIGNYRRTTYGYKLVITNLRDRKTTLRLIEQLPVSRDEQIKVRLLSTNPEIHLGAMGQLEWVLTLPRQSKRQRKMEVYYQFSIEHPAEISVVSMDI</sequence>
<dbReference type="InterPro" id="IPR011935">
    <property type="entry name" value="CHP02231"/>
</dbReference>
<keyword evidence="1" id="KW-0175">Coiled coil</keyword>
<evidence type="ECO:0000256" key="1">
    <source>
        <dbReference type="SAM" id="Coils"/>
    </source>
</evidence>
<dbReference type="AlphaFoldDB" id="A0A926VMI4"/>
<reference evidence="4" key="1">
    <citation type="journal article" date="2015" name="ISME J.">
        <title>Draft Genome Sequence of Streptomyces incarnatus NRRL8089, which Produces the Nucleoside Antibiotic Sinefungin.</title>
        <authorList>
            <person name="Oshima K."/>
            <person name="Hattori M."/>
            <person name="Shimizu H."/>
            <person name="Fukuda K."/>
            <person name="Nemoto M."/>
            <person name="Inagaki K."/>
            <person name="Tamura T."/>
        </authorList>
    </citation>
    <scope>NUCLEOTIDE SEQUENCE</scope>
    <source>
        <strain evidence="4">FACHB-1375</strain>
    </source>
</reference>
<dbReference type="Pfam" id="PF13598">
    <property type="entry name" value="DUF4139"/>
    <property type="match status" value="1"/>
</dbReference>
<proteinExistence type="predicted"/>
<feature type="coiled-coil region" evidence="1">
    <location>
        <begin position="150"/>
        <end position="177"/>
    </location>
</feature>
<evidence type="ECO:0000313" key="4">
    <source>
        <dbReference type="EMBL" id="MBD2186424.1"/>
    </source>
</evidence>